<name>A0A1J1HJQ8_9DIPT</name>
<protein>
    <submittedName>
        <fullName evidence="1">CLUMA_CG002075, isoform A</fullName>
    </submittedName>
</protein>
<gene>
    <name evidence="1" type="ORF">CLUMA_CG002075</name>
</gene>
<dbReference type="EMBL" id="CVRI01000006">
    <property type="protein sequence ID" value="CRK88296.1"/>
    <property type="molecule type" value="Genomic_DNA"/>
</dbReference>
<dbReference type="Proteomes" id="UP000183832">
    <property type="component" value="Unassembled WGS sequence"/>
</dbReference>
<dbReference type="AlphaFoldDB" id="A0A1J1HJQ8"/>
<proteinExistence type="predicted"/>
<accession>A0A1J1HJQ8</accession>
<evidence type="ECO:0000313" key="1">
    <source>
        <dbReference type="EMBL" id="CRK88296.1"/>
    </source>
</evidence>
<evidence type="ECO:0000313" key="2">
    <source>
        <dbReference type="Proteomes" id="UP000183832"/>
    </source>
</evidence>
<reference evidence="1 2" key="1">
    <citation type="submission" date="2015-04" db="EMBL/GenBank/DDBJ databases">
        <authorList>
            <person name="Syromyatnikov M.Y."/>
            <person name="Popov V.N."/>
        </authorList>
    </citation>
    <scope>NUCLEOTIDE SEQUENCE [LARGE SCALE GENOMIC DNA]</scope>
</reference>
<sequence length="109" mass="12558">MSLGMINHSLVKCSGFSAINKTFAKGLPQFFTTKQIAAKTENVNQFTTLMAKFRNVESNLTNRNHTIKYNQRRLNGCEKSLRNCKPNRIVRILWDTKMCLDNEMPANPY</sequence>
<organism evidence="1 2">
    <name type="scientific">Clunio marinus</name>
    <dbReference type="NCBI Taxonomy" id="568069"/>
    <lineage>
        <taxon>Eukaryota</taxon>
        <taxon>Metazoa</taxon>
        <taxon>Ecdysozoa</taxon>
        <taxon>Arthropoda</taxon>
        <taxon>Hexapoda</taxon>
        <taxon>Insecta</taxon>
        <taxon>Pterygota</taxon>
        <taxon>Neoptera</taxon>
        <taxon>Endopterygota</taxon>
        <taxon>Diptera</taxon>
        <taxon>Nematocera</taxon>
        <taxon>Chironomoidea</taxon>
        <taxon>Chironomidae</taxon>
        <taxon>Clunio</taxon>
    </lineage>
</organism>
<keyword evidence="2" id="KW-1185">Reference proteome</keyword>